<feature type="non-terminal residue" evidence="2">
    <location>
        <position position="101"/>
    </location>
</feature>
<name>A0A034UXX1_BACDO</name>
<evidence type="ECO:0000313" key="2">
    <source>
        <dbReference type="EMBL" id="JAC35841.1"/>
    </source>
</evidence>
<feature type="compositionally biased region" description="Basic residues" evidence="1">
    <location>
        <begin position="42"/>
        <end position="51"/>
    </location>
</feature>
<accession>A0A034UXX1</accession>
<feature type="compositionally biased region" description="Polar residues" evidence="1">
    <location>
        <begin position="52"/>
        <end position="73"/>
    </location>
</feature>
<evidence type="ECO:0000256" key="1">
    <source>
        <dbReference type="SAM" id="MobiDB-lite"/>
    </source>
</evidence>
<reference evidence="2" key="1">
    <citation type="journal article" date="2014" name="BMC Genomics">
        <title>Characterizing the developmental transcriptome of the oriental fruit fly, Bactrocera dorsalis (Diptera: Tephritidae) through comparative genomic analysis with Drosophila melanogaster utilizing modENCODE datasets.</title>
        <authorList>
            <person name="Geib S.M."/>
            <person name="Calla B."/>
            <person name="Hall B."/>
            <person name="Hou S."/>
            <person name="Manoukis N.C."/>
        </authorList>
    </citation>
    <scope>NUCLEOTIDE SEQUENCE</scope>
    <source>
        <strain evidence="2">Punador</strain>
    </source>
</reference>
<organism evidence="2">
    <name type="scientific">Bactrocera dorsalis</name>
    <name type="common">Oriental fruit fly</name>
    <name type="synonym">Dacus dorsalis</name>
    <dbReference type="NCBI Taxonomy" id="27457"/>
    <lineage>
        <taxon>Eukaryota</taxon>
        <taxon>Metazoa</taxon>
        <taxon>Ecdysozoa</taxon>
        <taxon>Arthropoda</taxon>
        <taxon>Hexapoda</taxon>
        <taxon>Insecta</taxon>
        <taxon>Pterygota</taxon>
        <taxon>Neoptera</taxon>
        <taxon>Endopterygota</taxon>
        <taxon>Diptera</taxon>
        <taxon>Brachycera</taxon>
        <taxon>Muscomorpha</taxon>
        <taxon>Tephritoidea</taxon>
        <taxon>Tephritidae</taxon>
        <taxon>Bactrocera</taxon>
        <taxon>Bactrocera</taxon>
    </lineage>
</organism>
<feature type="non-terminal residue" evidence="2">
    <location>
        <position position="1"/>
    </location>
</feature>
<feature type="region of interest" description="Disordered" evidence="1">
    <location>
        <begin position="30"/>
        <end position="101"/>
    </location>
</feature>
<feature type="compositionally biased region" description="Basic and acidic residues" evidence="1">
    <location>
        <begin position="91"/>
        <end position="101"/>
    </location>
</feature>
<dbReference type="AlphaFoldDB" id="A0A034UXX1"/>
<sequence length="101" mass="11348">RDCTLKNIPKKNVKDSMSFRIAVATTLLSAEQENTQGDIARKRGRPSKTKSRGSSQIALRSESNTESDNDSMSPNPPKHKRNVQTQPPPEVRLDQIRHIPE</sequence>
<protein>
    <submittedName>
        <fullName evidence="2">Uncharacterized protein</fullName>
    </submittedName>
</protein>
<proteinExistence type="predicted"/>
<dbReference type="EMBL" id="GAKP01023115">
    <property type="protein sequence ID" value="JAC35841.1"/>
    <property type="molecule type" value="Transcribed_RNA"/>
</dbReference>